<reference evidence="1" key="1">
    <citation type="journal article" date="2015" name="Nature">
        <title>Complex archaea that bridge the gap between prokaryotes and eukaryotes.</title>
        <authorList>
            <person name="Spang A."/>
            <person name="Saw J.H."/>
            <person name="Jorgensen S.L."/>
            <person name="Zaremba-Niedzwiedzka K."/>
            <person name="Martijn J."/>
            <person name="Lind A.E."/>
            <person name="van Eijk R."/>
            <person name="Schleper C."/>
            <person name="Guy L."/>
            <person name="Ettema T.J."/>
        </authorList>
    </citation>
    <scope>NUCLEOTIDE SEQUENCE</scope>
</reference>
<dbReference type="EMBL" id="LAZR01015300">
    <property type="protein sequence ID" value="KKM13782.1"/>
    <property type="molecule type" value="Genomic_DNA"/>
</dbReference>
<name>A0A0F9HF49_9ZZZZ</name>
<gene>
    <name evidence="1" type="ORF">LCGC14_1712750</name>
</gene>
<organism evidence="1">
    <name type="scientific">marine sediment metagenome</name>
    <dbReference type="NCBI Taxonomy" id="412755"/>
    <lineage>
        <taxon>unclassified sequences</taxon>
        <taxon>metagenomes</taxon>
        <taxon>ecological metagenomes</taxon>
    </lineage>
</organism>
<protein>
    <submittedName>
        <fullName evidence="1">Uncharacterized protein</fullName>
    </submittedName>
</protein>
<comment type="caution">
    <text evidence="1">The sequence shown here is derived from an EMBL/GenBank/DDBJ whole genome shotgun (WGS) entry which is preliminary data.</text>
</comment>
<dbReference type="AlphaFoldDB" id="A0A0F9HF49"/>
<proteinExistence type="predicted"/>
<accession>A0A0F9HF49</accession>
<sequence>VPLQTYGDELGPSPECMVRYHKELKPLGVNVSEKDEATISDYLDIANS</sequence>
<feature type="non-terminal residue" evidence="1">
    <location>
        <position position="1"/>
    </location>
</feature>
<evidence type="ECO:0000313" key="1">
    <source>
        <dbReference type="EMBL" id="KKM13782.1"/>
    </source>
</evidence>